<dbReference type="Proteomes" id="UP000250006">
    <property type="component" value="Unassembled WGS sequence"/>
</dbReference>
<evidence type="ECO:0000256" key="5">
    <source>
        <dbReference type="ARBA" id="ARBA00023136"/>
    </source>
</evidence>
<dbReference type="CDD" id="cd10334">
    <property type="entry name" value="SLC6sbd_u1"/>
    <property type="match status" value="1"/>
</dbReference>
<keyword evidence="5 7" id="KW-0472">Membrane</keyword>
<keyword evidence="2" id="KW-0813">Transport</keyword>
<evidence type="ECO:0000256" key="6">
    <source>
        <dbReference type="SAM" id="MobiDB-lite"/>
    </source>
</evidence>
<feature type="transmembrane region" description="Helical" evidence="7">
    <location>
        <begin position="101"/>
        <end position="125"/>
    </location>
</feature>
<evidence type="ECO:0000256" key="2">
    <source>
        <dbReference type="ARBA" id="ARBA00022448"/>
    </source>
</evidence>
<feature type="transmembrane region" description="Helical" evidence="7">
    <location>
        <begin position="406"/>
        <end position="427"/>
    </location>
</feature>
<reference evidence="8 9" key="1">
    <citation type="submission" date="2018-06" db="EMBL/GenBank/DDBJ databases">
        <authorList>
            <consortium name="Pathogen Informatics"/>
            <person name="Doyle S."/>
        </authorList>
    </citation>
    <scope>NUCLEOTIDE SEQUENCE [LARGE SCALE GENOMIC DNA]</scope>
    <source>
        <strain evidence="8 9">NCTC11535</strain>
    </source>
</reference>
<evidence type="ECO:0000256" key="7">
    <source>
        <dbReference type="SAM" id="Phobius"/>
    </source>
</evidence>
<feature type="transmembrane region" description="Helical" evidence="7">
    <location>
        <begin position="27"/>
        <end position="46"/>
    </location>
</feature>
<feature type="transmembrane region" description="Helical" evidence="7">
    <location>
        <begin position="165"/>
        <end position="185"/>
    </location>
</feature>
<accession>A0ABY1VKA8</accession>
<dbReference type="InterPro" id="IPR000175">
    <property type="entry name" value="Na/ntran_symport"/>
</dbReference>
<dbReference type="PANTHER" id="PTHR42948:SF1">
    <property type="entry name" value="TRANSPORTER"/>
    <property type="match status" value="1"/>
</dbReference>
<feature type="transmembrane region" description="Helical" evidence="7">
    <location>
        <begin position="377"/>
        <end position="400"/>
    </location>
</feature>
<dbReference type="InterPro" id="IPR037272">
    <property type="entry name" value="SNS_sf"/>
</dbReference>
<name>A0ABY1VKA8_9ACTO</name>
<evidence type="ECO:0000256" key="1">
    <source>
        <dbReference type="ARBA" id="ARBA00004141"/>
    </source>
</evidence>
<feature type="region of interest" description="Disordered" evidence="6">
    <location>
        <begin position="1"/>
        <end position="21"/>
    </location>
</feature>
<feature type="transmembrane region" description="Helical" evidence="7">
    <location>
        <begin position="58"/>
        <end position="80"/>
    </location>
</feature>
<protein>
    <submittedName>
        <fullName evidence="8">Na+-dependent transporters of the SNF family</fullName>
    </submittedName>
</protein>
<dbReference type="Pfam" id="PF00209">
    <property type="entry name" value="SNF"/>
    <property type="match status" value="1"/>
</dbReference>
<feature type="transmembrane region" description="Helical" evidence="7">
    <location>
        <begin position="448"/>
        <end position="468"/>
    </location>
</feature>
<evidence type="ECO:0000313" key="8">
    <source>
        <dbReference type="EMBL" id="SPT52546.1"/>
    </source>
</evidence>
<evidence type="ECO:0000256" key="3">
    <source>
        <dbReference type="ARBA" id="ARBA00022692"/>
    </source>
</evidence>
<evidence type="ECO:0000313" key="9">
    <source>
        <dbReference type="Proteomes" id="UP000250006"/>
    </source>
</evidence>
<feature type="transmembrane region" description="Helical" evidence="7">
    <location>
        <begin position="276"/>
        <end position="301"/>
    </location>
</feature>
<keyword evidence="9" id="KW-1185">Reference proteome</keyword>
<comment type="caution">
    <text evidence="8">The sequence shown here is derived from an EMBL/GenBank/DDBJ whole genome shotgun (WGS) entry which is preliminary data.</text>
</comment>
<dbReference type="NCBIfam" id="NF037979">
    <property type="entry name" value="Na_transp"/>
    <property type="match status" value="1"/>
</dbReference>
<dbReference type="EMBL" id="UAPQ01000001">
    <property type="protein sequence ID" value="SPT52546.1"/>
    <property type="molecule type" value="Genomic_DNA"/>
</dbReference>
<keyword evidence="4 7" id="KW-1133">Transmembrane helix</keyword>
<proteinExistence type="predicted"/>
<gene>
    <name evidence="8" type="ORF">NCTC11535_00195</name>
</gene>
<feature type="transmembrane region" description="Helical" evidence="7">
    <location>
        <begin position="197"/>
        <end position="219"/>
    </location>
</feature>
<sequence length="534" mass="57859">MSSASASQTTTETEVDGPDREQWGSQLGFLLAAIGSAIGLGNIWRFPGVTYANGGGAFMIPYIVALLSAGIPILLLDYALGHRYRGSAPAVFRRLSRKLEWLGWWQVFVSFIIMTYYAVIIAWSLRYVLYSTNVAWKNNAEGAKDFFFNKFVHLSETVTYSPTPVWNVFVPLAIVWAIVIFVIARGVTDGVEKANKVFLPLLVILFLILVLRALMLPGATDGLNALWTPNFTALKDPQVWISAYAQVFYSLSVAFGIMLTYASYLRRRSNLVGTGMVAAFANSSFEVLAGFGVFATLGFMAHQQGVGVGELEGLTGISLSFVTFPTVISQMPGGAFFGILFFLSLTLAGVTSLISLVQVVAAGIGEKFNLAPRTASVAVGIPAAAISLLVFGTTTGIYSLDVVDAYINQIGVVSSAILMCFIVSLALRKLPLLQRHLNTVSETGKSIGLWWQALVGYIVPAVLTYMLADALIKFITEQYDAKSYSRGFELAFGWGAIAFAVIGVVVMTLIPWKTPVDDFEPLELDAPQSGKEVK</sequence>
<feature type="compositionally biased region" description="Low complexity" evidence="6">
    <location>
        <begin position="1"/>
        <end position="12"/>
    </location>
</feature>
<dbReference type="PRINTS" id="PR00176">
    <property type="entry name" value="NANEUSMPORT"/>
</dbReference>
<dbReference type="SUPFAM" id="SSF161070">
    <property type="entry name" value="SNF-like"/>
    <property type="match status" value="1"/>
</dbReference>
<evidence type="ECO:0000256" key="4">
    <source>
        <dbReference type="ARBA" id="ARBA00022989"/>
    </source>
</evidence>
<feature type="transmembrane region" description="Helical" evidence="7">
    <location>
        <begin position="488"/>
        <end position="510"/>
    </location>
</feature>
<keyword evidence="3 7" id="KW-0812">Transmembrane</keyword>
<feature type="transmembrane region" description="Helical" evidence="7">
    <location>
        <begin position="239"/>
        <end position="264"/>
    </location>
</feature>
<comment type="subcellular location">
    <subcellularLocation>
        <location evidence="1">Membrane</location>
        <topology evidence="1">Multi-pass membrane protein</topology>
    </subcellularLocation>
</comment>
<organism evidence="8 9">
    <name type="scientific">Actinomyces bovis</name>
    <dbReference type="NCBI Taxonomy" id="1658"/>
    <lineage>
        <taxon>Bacteria</taxon>
        <taxon>Bacillati</taxon>
        <taxon>Actinomycetota</taxon>
        <taxon>Actinomycetes</taxon>
        <taxon>Actinomycetales</taxon>
        <taxon>Actinomycetaceae</taxon>
        <taxon>Actinomyces</taxon>
    </lineage>
</organism>
<dbReference type="PROSITE" id="PS50267">
    <property type="entry name" value="NA_NEUROTRAN_SYMP_3"/>
    <property type="match status" value="1"/>
</dbReference>
<feature type="transmembrane region" description="Helical" evidence="7">
    <location>
        <begin position="335"/>
        <end position="365"/>
    </location>
</feature>
<dbReference type="PANTHER" id="PTHR42948">
    <property type="entry name" value="TRANSPORTER"/>
    <property type="match status" value="1"/>
</dbReference>
<dbReference type="RefSeq" id="WP_111835539.1">
    <property type="nucleotide sequence ID" value="NZ_UAPQ01000001.1"/>
</dbReference>